<evidence type="ECO:0000313" key="13">
    <source>
        <dbReference type="Proteomes" id="UP000314982"/>
    </source>
</evidence>
<keyword evidence="9 10" id="KW-0472">Membrane</keyword>
<name>A0A4W5K626_9TELE</name>
<dbReference type="InterPro" id="IPR023395">
    <property type="entry name" value="MCP_dom_sf"/>
</dbReference>
<dbReference type="STRING" id="62062.ENSHHUP00000007454"/>
<keyword evidence="7" id="KW-1133">Transmembrane helix</keyword>
<keyword evidence="8" id="KW-0496">Mitochondrion</keyword>
<dbReference type="InterPro" id="IPR002067">
    <property type="entry name" value="MCP"/>
</dbReference>
<dbReference type="FunFam" id="1.50.40.10:FF:000049">
    <property type="entry name" value="Solute carrier family 25 member 45"/>
    <property type="match status" value="1"/>
</dbReference>
<dbReference type="PANTHER" id="PTHR45624:SF3">
    <property type="entry name" value="SOLUTE CARRIER FAMILY 25 MEMBER 47"/>
    <property type="match status" value="1"/>
</dbReference>
<dbReference type="PROSITE" id="PS50920">
    <property type="entry name" value="SOLCAR"/>
    <property type="match status" value="3"/>
</dbReference>
<evidence type="ECO:0000256" key="6">
    <source>
        <dbReference type="ARBA" id="ARBA00022792"/>
    </source>
</evidence>
<evidence type="ECO:0000256" key="4">
    <source>
        <dbReference type="ARBA" id="ARBA00022692"/>
    </source>
</evidence>
<dbReference type="GO" id="GO:0005743">
    <property type="term" value="C:mitochondrial inner membrane"/>
    <property type="evidence" value="ECO:0007669"/>
    <property type="project" value="UniProtKB-SubCell"/>
</dbReference>
<evidence type="ECO:0000256" key="1">
    <source>
        <dbReference type="ARBA" id="ARBA00004448"/>
    </source>
</evidence>
<feature type="repeat" description="Solcar" evidence="10">
    <location>
        <begin position="1"/>
        <end position="83"/>
    </location>
</feature>
<keyword evidence="13" id="KW-1185">Reference proteome</keyword>
<feature type="repeat" description="Solcar" evidence="10">
    <location>
        <begin position="98"/>
        <end position="192"/>
    </location>
</feature>
<keyword evidence="3 11" id="KW-0813">Transport</keyword>
<comment type="subcellular location">
    <subcellularLocation>
        <location evidence="1">Mitochondrion inner membrane</location>
        <topology evidence="1">Multi-pass membrane protein</topology>
    </subcellularLocation>
</comment>
<dbReference type="Proteomes" id="UP000314982">
    <property type="component" value="Unassembled WGS sequence"/>
</dbReference>
<evidence type="ECO:0000256" key="9">
    <source>
        <dbReference type="ARBA" id="ARBA00023136"/>
    </source>
</evidence>
<feature type="repeat" description="Solcar" evidence="10">
    <location>
        <begin position="201"/>
        <end position="289"/>
    </location>
</feature>
<accession>A0A4W5K626</accession>
<evidence type="ECO:0000256" key="10">
    <source>
        <dbReference type="PROSITE-ProRule" id="PRU00282"/>
    </source>
</evidence>
<organism evidence="12 13">
    <name type="scientific">Hucho hucho</name>
    <name type="common">huchen</name>
    <dbReference type="NCBI Taxonomy" id="62062"/>
    <lineage>
        <taxon>Eukaryota</taxon>
        <taxon>Metazoa</taxon>
        <taxon>Chordata</taxon>
        <taxon>Craniata</taxon>
        <taxon>Vertebrata</taxon>
        <taxon>Euteleostomi</taxon>
        <taxon>Actinopterygii</taxon>
        <taxon>Neopterygii</taxon>
        <taxon>Teleostei</taxon>
        <taxon>Protacanthopterygii</taxon>
        <taxon>Salmoniformes</taxon>
        <taxon>Salmonidae</taxon>
        <taxon>Salmoninae</taxon>
        <taxon>Hucho</taxon>
    </lineage>
</organism>
<dbReference type="PRINTS" id="PR00926">
    <property type="entry name" value="MITOCARRIER"/>
</dbReference>
<evidence type="ECO:0000256" key="11">
    <source>
        <dbReference type="RuleBase" id="RU000488"/>
    </source>
</evidence>
<protein>
    <submittedName>
        <fullName evidence="12">Solute carrier family 25 member 47a</fullName>
    </submittedName>
</protein>
<evidence type="ECO:0000256" key="3">
    <source>
        <dbReference type="ARBA" id="ARBA00022448"/>
    </source>
</evidence>
<dbReference type="GO" id="GO:0022857">
    <property type="term" value="F:transmembrane transporter activity"/>
    <property type="evidence" value="ECO:0007669"/>
    <property type="project" value="TreeGrafter"/>
</dbReference>
<dbReference type="AlphaFoldDB" id="A0A4W5K626"/>
<evidence type="ECO:0000256" key="5">
    <source>
        <dbReference type="ARBA" id="ARBA00022737"/>
    </source>
</evidence>
<reference evidence="13" key="1">
    <citation type="submission" date="2018-06" db="EMBL/GenBank/DDBJ databases">
        <title>Genome assembly of Danube salmon.</title>
        <authorList>
            <person name="Macqueen D.J."/>
            <person name="Gundappa M.K."/>
        </authorList>
    </citation>
    <scope>NUCLEOTIDE SEQUENCE [LARGE SCALE GENOMIC DNA]</scope>
</reference>
<evidence type="ECO:0000313" key="12">
    <source>
        <dbReference type="Ensembl" id="ENSHHUP00000007454.1"/>
    </source>
</evidence>
<comment type="similarity">
    <text evidence="2 11">Belongs to the mitochondrial carrier (TC 2.A.29) family.</text>
</comment>
<reference evidence="12" key="3">
    <citation type="submission" date="2025-09" db="UniProtKB">
        <authorList>
            <consortium name="Ensembl"/>
        </authorList>
    </citation>
    <scope>IDENTIFICATION</scope>
</reference>
<sequence length="305" mass="33155">MHIADFAAGSIGGACGVAVGYPLDTVKVRIQTQKQFSGIWQCFITTLSKEGVHGFFKGMSLPVTTVSMTSSVVFGTYRNCRQCLSQLRGGPGTPNTKPEIFLSGLAGGVATVTVMSPGDIVKVRLQCQTESMRARKGVNLPKPKYRGPVHCLLTIVREEGVLGLYRGALPLMLRDGPSYATYFLTYSTLCEWFTPTGKKGPEWTGVMLAGGVAGMTGWTVGTPMDVIKARLQMDGARDIKRYKGFVHCITETVRVEGSGVFFRSLGINCLRAFPVNMVVFATYELLVGFLRTQPDAIEPPTLEFE</sequence>
<dbReference type="Gene3D" id="1.50.40.10">
    <property type="entry name" value="Mitochondrial carrier domain"/>
    <property type="match status" value="2"/>
</dbReference>
<dbReference type="InterPro" id="IPR018108">
    <property type="entry name" value="MCP_transmembrane"/>
</dbReference>
<dbReference type="PANTHER" id="PTHR45624">
    <property type="entry name" value="MITOCHONDRIAL BASIC AMINO ACIDS TRANSPORTER-RELATED"/>
    <property type="match status" value="1"/>
</dbReference>
<evidence type="ECO:0000256" key="2">
    <source>
        <dbReference type="ARBA" id="ARBA00006375"/>
    </source>
</evidence>
<keyword evidence="5" id="KW-0677">Repeat</keyword>
<dbReference type="SUPFAM" id="SSF103506">
    <property type="entry name" value="Mitochondrial carrier"/>
    <property type="match status" value="1"/>
</dbReference>
<proteinExistence type="inferred from homology"/>
<keyword evidence="4 10" id="KW-0812">Transmembrane</keyword>
<dbReference type="InterPro" id="IPR050567">
    <property type="entry name" value="Mitochondrial_Carrier"/>
</dbReference>
<dbReference type="Ensembl" id="ENSHHUT00000007677.1">
    <property type="protein sequence ID" value="ENSHHUP00000007454.1"/>
    <property type="gene ID" value="ENSHHUG00000004597.1"/>
</dbReference>
<dbReference type="Pfam" id="PF00153">
    <property type="entry name" value="Mito_carr"/>
    <property type="match status" value="3"/>
</dbReference>
<evidence type="ECO:0000256" key="7">
    <source>
        <dbReference type="ARBA" id="ARBA00022989"/>
    </source>
</evidence>
<dbReference type="GeneTree" id="ENSGT00940000159694"/>
<evidence type="ECO:0000256" key="8">
    <source>
        <dbReference type="ARBA" id="ARBA00023128"/>
    </source>
</evidence>
<reference evidence="12" key="2">
    <citation type="submission" date="2025-08" db="UniProtKB">
        <authorList>
            <consortium name="Ensembl"/>
        </authorList>
    </citation>
    <scope>IDENTIFICATION</scope>
</reference>
<keyword evidence="6" id="KW-0999">Mitochondrion inner membrane</keyword>